<feature type="compositionally biased region" description="Polar residues" evidence="2">
    <location>
        <begin position="126"/>
        <end position="137"/>
    </location>
</feature>
<evidence type="ECO:0000256" key="1">
    <source>
        <dbReference type="ARBA" id="ARBA00022553"/>
    </source>
</evidence>
<feature type="region of interest" description="Disordered" evidence="2">
    <location>
        <begin position="744"/>
        <end position="892"/>
    </location>
</feature>
<evidence type="ECO:0000256" key="2">
    <source>
        <dbReference type="SAM" id="MobiDB-lite"/>
    </source>
</evidence>
<dbReference type="AlphaFoldDB" id="A0A9P4V2D4"/>
<sequence length="892" mass="95212">MASSAAMPAEQAPAKLSFAKVVASSYKPQSPREAATKAGPTVVSSQPTVAPTETQNPAPGSTDAPKVRLEMDNSKRINDKAGNTANRTGQWANATGQQLVFEPMSKVDEGDKGPPSITLARALITEDSTTQLSSSDGSAKPASIDGKSVASATTFALDEKESIRPDDSASLRAVEEEDVTSPPDSVAAGSRVGSDSGVARAFRDQLHEIHVMGIPAAQRGAPPGRFPNINTNSTPALYDPNQPVNGTGRSMSQPLANALVVGGPPEDAHPVPDGKLIEALESPRDRLFVLKLEQDFIDFIRDSRDDEYSLPQCNTFYRMLAHRLADYYLLGHVVDQNAVGVMAGVQIRRTPICRIPPPLSGLPISSKNGGTPPTDLPARKIMRRGGEGKSGTNTTTNSEGPSKTTSEAGGPTGSEGGSDKNDGENKDKSVLTREEREMRYREARQRIFGNSENEEGDLTEASGTTEEKDPSRSSSASGKKKKKQRNYDDDGFEARSRFTGFYPQPYQAPGYGEDNAMLYGGYQGQLQNPQFQGMNAGSSPPPMYNGAYPVMMSQDPQSTYGWTGQNYQSSNGPMGYPPYAAMSNGYDLSADFQRGMQSFQSSGMASQATPKMANAPMAPYQDPYQPQPVPMNPGWPQMSQPSSFGMGQPPFAQNGPGNRPMSAPIHAPASVPYPYGQLPYNGKPTNNQHPIPGSFNRQQFNPQSQTFVPGSRNGPLPMQPNMAMPSQGMNGYGSYQMPLTPQMSVQLPNAPSQMPRSSPPAAYQPTSYHQTFGSPRSAQHANPVLQKNYGTPSSQSPQIASSQSNMGHVVPSQPTPPSIQTQNSIAKWGTPSHLPPKPPTPAQAQPPKFALPGHNFNVPRPPPGMPPGFVASSPLVIRGASGTPNMPSSNPT</sequence>
<reference evidence="5" key="1">
    <citation type="journal article" date="2020" name="Stud. Mycol.">
        <title>101 Dothideomycetes genomes: a test case for predicting lifestyles and emergence of pathogens.</title>
        <authorList>
            <person name="Haridas S."/>
            <person name="Albert R."/>
            <person name="Binder M."/>
            <person name="Bloem J."/>
            <person name="Labutti K."/>
            <person name="Salamov A."/>
            <person name="Andreopoulos B."/>
            <person name="Baker S."/>
            <person name="Barry K."/>
            <person name="Bills G."/>
            <person name="Bluhm B."/>
            <person name="Cannon C."/>
            <person name="Castanera R."/>
            <person name="Culley D."/>
            <person name="Daum C."/>
            <person name="Ezra D."/>
            <person name="Gonzalez J."/>
            <person name="Henrissat B."/>
            <person name="Kuo A."/>
            <person name="Liang C."/>
            <person name="Lipzen A."/>
            <person name="Lutzoni F."/>
            <person name="Magnuson J."/>
            <person name="Mondo S."/>
            <person name="Nolan M."/>
            <person name="Ohm R."/>
            <person name="Pangilinan J."/>
            <person name="Park H.-J."/>
            <person name="Ramirez L."/>
            <person name="Alfaro M."/>
            <person name="Sun H."/>
            <person name="Tritt A."/>
            <person name="Yoshinaga Y."/>
            <person name="Zwiers L.-H."/>
            <person name="Turgeon B."/>
            <person name="Goodwin S."/>
            <person name="Spatafora J."/>
            <person name="Crous P."/>
            <person name="Grigoriev I."/>
        </authorList>
    </citation>
    <scope>NUCLEOTIDE SEQUENCE</scope>
    <source>
        <strain evidence="5">CBS 125425</strain>
    </source>
</reference>
<proteinExistence type="predicted"/>
<comment type="caution">
    <text evidence="5">The sequence shown here is derived from an EMBL/GenBank/DDBJ whole genome shotgun (WGS) entry which is preliminary data.</text>
</comment>
<feature type="compositionally biased region" description="Polar residues" evidence="2">
    <location>
        <begin position="390"/>
        <end position="407"/>
    </location>
</feature>
<dbReference type="CDD" id="cd02642">
    <property type="entry name" value="R3H_encore_like"/>
    <property type="match status" value="1"/>
</dbReference>
<accession>A0A9P4V2D4</accession>
<feature type="compositionally biased region" description="Polar residues" evidence="2">
    <location>
        <begin position="882"/>
        <end position="892"/>
    </location>
</feature>
<feature type="domain" description="R3H" evidence="3">
    <location>
        <begin position="286"/>
        <end position="353"/>
    </location>
</feature>
<dbReference type="GO" id="GO:0006012">
    <property type="term" value="P:galactose metabolic process"/>
    <property type="evidence" value="ECO:0007669"/>
    <property type="project" value="TreeGrafter"/>
</dbReference>
<dbReference type="PROSITE" id="PS51673">
    <property type="entry name" value="SUZ"/>
    <property type="match status" value="1"/>
</dbReference>
<organism evidence="5 6">
    <name type="scientific">Polyplosphaeria fusca</name>
    <dbReference type="NCBI Taxonomy" id="682080"/>
    <lineage>
        <taxon>Eukaryota</taxon>
        <taxon>Fungi</taxon>
        <taxon>Dikarya</taxon>
        <taxon>Ascomycota</taxon>
        <taxon>Pezizomycotina</taxon>
        <taxon>Dothideomycetes</taxon>
        <taxon>Pleosporomycetidae</taxon>
        <taxon>Pleosporales</taxon>
        <taxon>Tetraplosphaeriaceae</taxon>
        <taxon>Polyplosphaeria</taxon>
    </lineage>
</organism>
<feature type="region of interest" description="Disordered" evidence="2">
    <location>
        <begin position="610"/>
        <end position="713"/>
    </location>
</feature>
<feature type="compositionally biased region" description="Polar residues" evidence="2">
    <location>
        <begin position="764"/>
        <end position="780"/>
    </location>
</feature>
<dbReference type="PROSITE" id="PS51061">
    <property type="entry name" value="R3H"/>
    <property type="match status" value="1"/>
</dbReference>
<dbReference type="PANTHER" id="PTHR15672">
    <property type="entry name" value="CAMP-REGULATED PHOSPHOPROTEIN 21 RELATED R3H DOMAIN CONTAINING PROTEIN"/>
    <property type="match status" value="1"/>
</dbReference>
<feature type="compositionally biased region" description="Polar residues" evidence="2">
    <location>
        <begin position="683"/>
        <end position="708"/>
    </location>
</feature>
<dbReference type="InterPro" id="IPR001374">
    <property type="entry name" value="R3H_dom"/>
</dbReference>
<feature type="region of interest" description="Disordered" evidence="2">
    <location>
        <begin position="105"/>
        <end position="192"/>
    </location>
</feature>
<feature type="compositionally biased region" description="Low complexity" evidence="2">
    <location>
        <begin position="615"/>
        <end position="624"/>
    </location>
</feature>
<feature type="compositionally biased region" description="Basic and acidic residues" evidence="2">
    <location>
        <begin position="485"/>
        <end position="496"/>
    </location>
</feature>
<gene>
    <name evidence="5" type="ORF">EJ04DRAFT_125199</name>
</gene>
<dbReference type="Proteomes" id="UP000799444">
    <property type="component" value="Unassembled WGS sequence"/>
</dbReference>
<feature type="compositionally biased region" description="Basic and acidic residues" evidence="2">
    <location>
        <begin position="157"/>
        <end position="169"/>
    </location>
</feature>
<feature type="compositionally biased region" description="Polar residues" evidence="2">
    <location>
        <begin position="81"/>
        <end position="93"/>
    </location>
</feature>
<dbReference type="Pfam" id="PF12752">
    <property type="entry name" value="SUZ"/>
    <property type="match status" value="1"/>
</dbReference>
<dbReference type="OrthoDB" id="278430at2759"/>
<dbReference type="GO" id="GO:0003676">
    <property type="term" value="F:nucleic acid binding"/>
    <property type="evidence" value="ECO:0007669"/>
    <property type="project" value="UniProtKB-UniRule"/>
</dbReference>
<dbReference type="Pfam" id="PF01424">
    <property type="entry name" value="R3H"/>
    <property type="match status" value="1"/>
</dbReference>
<dbReference type="PANTHER" id="PTHR15672:SF8">
    <property type="entry name" value="PROTEIN ENCORE"/>
    <property type="match status" value="1"/>
</dbReference>
<feature type="compositionally biased region" description="Polar residues" evidence="2">
    <location>
        <begin position="744"/>
        <end position="756"/>
    </location>
</feature>
<dbReference type="InterPro" id="IPR024771">
    <property type="entry name" value="SUZ"/>
</dbReference>
<dbReference type="SUPFAM" id="SSF82708">
    <property type="entry name" value="R3H domain"/>
    <property type="match status" value="1"/>
</dbReference>
<feature type="compositionally biased region" description="Low complexity" evidence="2">
    <location>
        <begin position="792"/>
        <end position="804"/>
    </location>
</feature>
<evidence type="ECO:0000259" key="4">
    <source>
        <dbReference type="PROSITE" id="PS51673"/>
    </source>
</evidence>
<protein>
    <submittedName>
        <fullName evidence="5">Uncharacterized protein</fullName>
    </submittedName>
</protein>
<evidence type="ECO:0000313" key="5">
    <source>
        <dbReference type="EMBL" id="KAF2737292.1"/>
    </source>
</evidence>
<feature type="domain" description="SUZ" evidence="4">
    <location>
        <begin position="354"/>
        <end position="452"/>
    </location>
</feature>
<name>A0A9P4V2D4_9PLEO</name>
<dbReference type="Gene3D" id="3.30.1370.50">
    <property type="entry name" value="R3H-like domain"/>
    <property type="match status" value="1"/>
</dbReference>
<feature type="compositionally biased region" description="Basic and acidic residues" evidence="2">
    <location>
        <begin position="65"/>
        <end position="79"/>
    </location>
</feature>
<keyword evidence="6" id="KW-1185">Reference proteome</keyword>
<feature type="compositionally biased region" description="Polar residues" evidence="2">
    <location>
        <begin position="42"/>
        <end position="59"/>
    </location>
</feature>
<feature type="compositionally biased region" description="Basic and acidic residues" evidence="2">
    <location>
        <begin position="417"/>
        <end position="445"/>
    </location>
</feature>
<evidence type="ECO:0000259" key="3">
    <source>
        <dbReference type="PROSITE" id="PS51061"/>
    </source>
</evidence>
<dbReference type="EMBL" id="ML996117">
    <property type="protein sequence ID" value="KAF2737292.1"/>
    <property type="molecule type" value="Genomic_DNA"/>
</dbReference>
<dbReference type="InterPro" id="IPR051937">
    <property type="entry name" value="R3H_domain_containing"/>
</dbReference>
<feature type="region of interest" description="Disordered" evidence="2">
    <location>
        <begin position="352"/>
        <end position="507"/>
    </location>
</feature>
<evidence type="ECO:0000313" key="6">
    <source>
        <dbReference type="Proteomes" id="UP000799444"/>
    </source>
</evidence>
<feature type="region of interest" description="Disordered" evidence="2">
    <location>
        <begin position="24"/>
        <end position="93"/>
    </location>
</feature>
<dbReference type="InterPro" id="IPR036867">
    <property type="entry name" value="R3H_dom_sf"/>
</dbReference>
<keyword evidence="1" id="KW-0597">Phosphoprotein</keyword>